<evidence type="ECO:0000256" key="1">
    <source>
        <dbReference type="SAM" id="Phobius"/>
    </source>
</evidence>
<dbReference type="AlphaFoldDB" id="A0A438CAE9"/>
<accession>A0A438CAE9</accession>
<name>A0A438CAE9_VITVI</name>
<dbReference type="Proteomes" id="UP000288805">
    <property type="component" value="Unassembled WGS sequence"/>
</dbReference>
<sequence length="101" mass="11502">MDLFLGIIERKLIGAESKGIWYFRGCPPESPMAITIFATIVFRCDMLLLLGPLGLQLLLSGFVLCFKNFSLPMTDKIYFIVGIIKMRHQHCSFVHRSYNTG</sequence>
<comment type="caution">
    <text evidence="2">The sequence shown here is derived from an EMBL/GenBank/DDBJ whole genome shotgun (WGS) entry which is preliminary data.</text>
</comment>
<proteinExistence type="predicted"/>
<organism evidence="2 3">
    <name type="scientific">Vitis vinifera</name>
    <name type="common">Grape</name>
    <dbReference type="NCBI Taxonomy" id="29760"/>
    <lineage>
        <taxon>Eukaryota</taxon>
        <taxon>Viridiplantae</taxon>
        <taxon>Streptophyta</taxon>
        <taxon>Embryophyta</taxon>
        <taxon>Tracheophyta</taxon>
        <taxon>Spermatophyta</taxon>
        <taxon>Magnoliopsida</taxon>
        <taxon>eudicotyledons</taxon>
        <taxon>Gunneridae</taxon>
        <taxon>Pentapetalae</taxon>
        <taxon>rosids</taxon>
        <taxon>Vitales</taxon>
        <taxon>Vitaceae</taxon>
        <taxon>Viteae</taxon>
        <taxon>Vitis</taxon>
    </lineage>
</organism>
<protein>
    <submittedName>
        <fullName evidence="2">Uncharacterized protein</fullName>
    </submittedName>
</protein>
<evidence type="ECO:0000313" key="2">
    <source>
        <dbReference type="EMBL" id="RVW20158.1"/>
    </source>
</evidence>
<evidence type="ECO:0000313" key="3">
    <source>
        <dbReference type="Proteomes" id="UP000288805"/>
    </source>
</evidence>
<keyword evidence="1" id="KW-0812">Transmembrane</keyword>
<keyword evidence="1" id="KW-0472">Membrane</keyword>
<gene>
    <name evidence="2" type="ORF">CK203_115764</name>
</gene>
<keyword evidence="1" id="KW-1133">Transmembrane helix</keyword>
<feature type="transmembrane region" description="Helical" evidence="1">
    <location>
        <begin position="46"/>
        <end position="66"/>
    </location>
</feature>
<reference evidence="2 3" key="1">
    <citation type="journal article" date="2018" name="PLoS Genet.">
        <title>Population sequencing reveals clonal diversity and ancestral inbreeding in the grapevine cultivar Chardonnay.</title>
        <authorList>
            <person name="Roach M.J."/>
            <person name="Johnson D.L."/>
            <person name="Bohlmann J."/>
            <person name="van Vuuren H.J."/>
            <person name="Jones S.J."/>
            <person name="Pretorius I.S."/>
            <person name="Schmidt S.A."/>
            <person name="Borneman A.R."/>
        </authorList>
    </citation>
    <scope>NUCLEOTIDE SEQUENCE [LARGE SCALE GENOMIC DNA]</scope>
    <source>
        <strain evidence="3">cv. Chardonnay</strain>
        <tissue evidence="2">Leaf</tissue>
    </source>
</reference>
<dbReference type="EMBL" id="QGNW01002391">
    <property type="protein sequence ID" value="RVW20158.1"/>
    <property type="molecule type" value="Genomic_DNA"/>
</dbReference>